<feature type="domain" description="Histidine kinase/HSP90-like ATPase" evidence="11">
    <location>
        <begin position="321"/>
        <end position="414"/>
    </location>
</feature>
<dbReference type="InterPro" id="IPR036890">
    <property type="entry name" value="HATPase_C_sf"/>
</dbReference>
<feature type="transmembrane region" description="Helical" evidence="10">
    <location>
        <begin position="44"/>
        <end position="60"/>
    </location>
</feature>
<comment type="caution">
    <text evidence="13">The sequence shown here is derived from an EMBL/GenBank/DDBJ whole genome shotgun (WGS) entry which is preliminary data.</text>
</comment>
<dbReference type="Gene3D" id="3.30.565.10">
    <property type="entry name" value="Histidine kinase-like ATPase, C-terminal domain"/>
    <property type="match status" value="1"/>
</dbReference>
<protein>
    <recommendedName>
        <fullName evidence="2">histidine kinase</fullName>
        <ecNumber evidence="2">2.7.13.3</ecNumber>
    </recommendedName>
</protein>
<evidence type="ECO:0000256" key="6">
    <source>
        <dbReference type="ARBA" id="ARBA00022777"/>
    </source>
</evidence>
<evidence type="ECO:0000256" key="2">
    <source>
        <dbReference type="ARBA" id="ARBA00012438"/>
    </source>
</evidence>
<dbReference type="InterPro" id="IPR011712">
    <property type="entry name" value="Sig_transdc_His_kin_sub3_dim/P"/>
</dbReference>
<keyword evidence="4" id="KW-0808">Transferase</keyword>
<keyword evidence="10" id="KW-0812">Transmembrane</keyword>
<dbReference type="GO" id="GO:0016301">
    <property type="term" value="F:kinase activity"/>
    <property type="evidence" value="ECO:0007669"/>
    <property type="project" value="UniProtKB-KW"/>
</dbReference>
<evidence type="ECO:0000256" key="9">
    <source>
        <dbReference type="SAM" id="MobiDB-lite"/>
    </source>
</evidence>
<dbReference type="Gene3D" id="1.20.5.1930">
    <property type="match status" value="1"/>
</dbReference>
<dbReference type="CDD" id="cd16917">
    <property type="entry name" value="HATPase_UhpB-NarQ-NarX-like"/>
    <property type="match status" value="1"/>
</dbReference>
<dbReference type="Pfam" id="PF02518">
    <property type="entry name" value="HATPase_c"/>
    <property type="match status" value="1"/>
</dbReference>
<keyword evidence="8" id="KW-0902">Two-component regulatory system</keyword>
<feature type="transmembrane region" description="Helical" evidence="10">
    <location>
        <begin position="12"/>
        <end position="32"/>
    </location>
</feature>
<evidence type="ECO:0000256" key="1">
    <source>
        <dbReference type="ARBA" id="ARBA00000085"/>
    </source>
</evidence>
<feature type="region of interest" description="Disordered" evidence="9">
    <location>
        <begin position="260"/>
        <end position="285"/>
    </location>
</feature>
<comment type="catalytic activity">
    <reaction evidence="1">
        <text>ATP + protein L-histidine = ADP + protein N-phospho-L-histidine.</text>
        <dbReference type="EC" id="2.7.13.3"/>
    </reaction>
</comment>
<keyword evidence="10" id="KW-0472">Membrane</keyword>
<accession>A0ABP6REC0</accession>
<evidence type="ECO:0000259" key="11">
    <source>
        <dbReference type="Pfam" id="PF02518"/>
    </source>
</evidence>
<dbReference type="Pfam" id="PF07730">
    <property type="entry name" value="HisKA_3"/>
    <property type="match status" value="1"/>
</dbReference>
<dbReference type="Proteomes" id="UP001501736">
    <property type="component" value="Unassembled WGS sequence"/>
</dbReference>
<proteinExistence type="predicted"/>
<feature type="region of interest" description="Disordered" evidence="9">
    <location>
        <begin position="387"/>
        <end position="420"/>
    </location>
</feature>
<name>A0ABP6REC0_9MICC</name>
<keyword evidence="6 13" id="KW-0418">Kinase</keyword>
<feature type="transmembrane region" description="Helical" evidence="10">
    <location>
        <begin position="66"/>
        <end position="97"/>
    </location>
</feature>
<keyword evidence="7" id="KW-0067">ATP-binding</keyword>
<dbReference type="SUPFAM" id="SSF55874">
    <property type="entry name" value="ATPase domain of HSP90 chaperone/DNA topoisomerase II/histidine kinase"/>
    <property type="match status" value="1"/>
</dbReference>
<evidence type="ECO:0000313" key="13">
    <source>
        <dbReference type="EMBL" id="GAA3286182.1"/>
    </source>
</evidence>
<organism evidence="13 14">
    <name type="scientific">Nesterenkonia halobia</name>
    <dbReference type="NCBI Taxonomy" id="37922"/>
    <lineage>
        <taxon>Bacteria</taxon>
        <taxon>Bacillati</taxon>
        <taxon>Actinomycetota</taxon>
        <taxon>Actinomycetes</taxon>
        <taxon>Micrococcales</taxon>
        <taxon>Micrococcaceae</taxon>
        <taxon>Nesterenkonia</taxon>
    </lineage>
</organism>
<dbReference type="EC" id="2.7.13.3" evidence="2"/>
<keyword evidence="10" id="KW-1133">Transmembrane helix</keyword>
<feature type="domain" description="Signal transduction histidine kinase subgroup 3 dimerisation and phosphoacceptor" evidence="12">
    <location>
        <begin position="187"/>
        <end position="259"/>
    </location>
</feature>
<evidence type="ECO:0000256" key="5">
    <source>
        <dbReference type="ARBA" id="ARBA00022741"/>
    </source>
</evidence>
<reference evidence="14" key="1">
    <citation type="journal article" date="2019" name="Int. J. Syst. Evol. Microbiol.">
        <title>The Global Catalogue of Microorganisms (GCM) 10K type strain sequencing project: providing services to taxonomists for standard genome sequencing and annotation.</title>
        <authorList>
            <consortium name="The Broad Institute Genomics Platform"/>
            <consortium name="The Broad Institute Genome Sequencing Center for Infectious Disease"/>
            <person name="Wu L."/>
            <person name="Ma J."/>
        </authorList>
    </citation>
    <scope>NUCLEOTIDE SEQUENCE [LARGE SCALE GENOMIC DNA]</scope>
    <source>
        <strain evidence="14">JCM 11483</strain>
    </source>
</reference>
<dbReference type="PANTHER" id="PTHR24421">
    <property type="entry name" value="NITRATE/NITRITE SENSOR PROTEIN NARX-RELATED"/>
    <property type="match status" value="1"/>
</dbReference>
<evidence type="ECO:0000256" key="3">
    <source>
        <dbReference type="ARBA" id="ARBA00022553"/>
    </source>
</evidence>
<keyword evidence="5" id="KW-0547">Nucleotide-binding</keyword>
<evidence type="ECO:0000313" key="14">
    <source>
        <dbReference type="Proteomes" id="UP001501736"/>
    </source>
</evidence>
<sequence length="420" mass="44485">MGTARGLRPSWAPIVVDALLGVLVVLAVAIMISADQAGERPPEVSTYLWALGLGALMLLRRTRPLLVLWLTVLGIFAYYAAGYPVIGLSVPAFAALFSAAERRGPRSPALAAGALLVVSYAVRLLQGQDPARILGYEAVGHVALMASAVALGDALRARRRLQRSGRELLEATVAAERSRARQAVAEERAAIARELHDSLGHQLTVIAMHAEIAREAEARRSPGPPDQPDQPRAALQTIGETARSMLVELRATVRQLRRAGAEARTEDQDAGAEHLPPAHRQTAAARTPPTLAGLRETVIPQLPLTVDLDLSLETDAPPAVESAVHRIVQESLTNVVRHSRADSAQVTIAADASQLHAAVRDPGPPRPEPGPVCPDGVGLAGMRERARSLGGELEAGPAETGSGPGWRVDAWIPLGGQEEQ</sequence>
<keyword evidence="14" id="KW-1185">Reference proteome</keyword>
<dbReference type="InterPro" id="IPR003594">
    <property type="entry name" value="HATPase_dom"/>
</dbReference>
<evidence type="ECO:0000256" key="7">
    <source>
        <dbReference type="ARBA" id="ARBA00022840"/>
    </source>
</evidence>
<evidence type="ECO:0000256" key="10">
    <source>
        <dbReference type="SAM" id="Phobius"/>
    </source>
</evidence>
<dbReference type="PANTHER" id="PTHR24421:SF10">
    <property type="entry name" value="NITRATE_NITRITE SENSOR PROTEIN NARQ"/>
    <property type="match status" value="1"/>
</dbReference>
<dbReference type="RefSeq" id="WP_344720943.1">
    <property type="nucleotide sequence ID" value="NZ_BAAAYG010000007.1"/>
</dbReference>
<evidence type="ECO:0000256" key="4">
    <source>
        <dbReference type="ARBA" id="ARBA00022679"/>
    </source>
</evidence>
<dbReference type="EMBL" id="BAAAYG010000007">
    <property type="protein sequence ID" value="GAA3286182.1"/>
    <property type="molecule type" value="Genomic_DNA"/>
</dbReference>
<gene>
    <name evidence="13" type="ORF">GCM10020260_20450</name>
</gene>
<dbReference type="InterPro" id="IPR050482">
    <property type="entry name" value="Sensor_HK_TwoCompSys"/>
</dbReference>
<evidence type="ECO:0000256" key="8">
    <source>
        <dbReference type="ARBA" id="ARBA00023012"/>
    </source>
</evidence>
<keyword evidence="3" id="KW-0597">Phosphoprotein</keyword>
<evidence type="ECO:0000259" key="12">
    <source>
        <dbReference type="Pfam" id="PF07730"/>
    </source>
</evidence>